<organism evidence="7 8">
    <name type="scientific">Zestosphaera tikiterensis</name>
    <dbReference type="NCBI Taxonomy" id="1973259"/>
    <lineage>
        <taxon>Archaea</taxon>
        <taxon>Thermoproteota</taxon>
        <taxon>Thermoprotei</taxon>
        <taxon>Desulfurococcales</taxon>
        <taxon>Desulfurococcaceae</taxon>
        <taxon>Zestosphaera</taxon>
    </lineage>
</organism>
<keyword evidence="2" id="KW-0815">Transposition</keyword>
<evidence type="ECO:0000313" key="8">
    <source>
        <dbReference type="Proteomes" id="UP000244093"/>
    </source>
</evidence>
<evidence type="ECO:0000256" key="3">
    <source>
        <dbReference type="ARBA" id="ARBA00023125"/>
    </source>
</evidence>
<dbReference type="GO" id="GO:0032196">
    <property type="term" value="P:transposition"/>
    <property type="evidence" value="ECO:0007669"/>
    <property type="project" value="UniProtKB-KW"/>
</dbReference>
<dbReference type="EMBL" id="NBVN01000017">
    <property type="protein sequence ID" value="PUA31247.1"/>
    <property type="molecule type" value="Genomic_DNA"/>
</dbReference>
<evidence type="ECO:0000259" key="6">
    <source>
        <dbReference type="Pfam" id="PF07282"/>
    </source>
</evidence>
<keyword evidence="3" id="KW-0238">DNA-binding</keyword>
<dbReference type="NCBIfam" id="NF040570">
    <property type="entry name" value="guided_TnpB"/>
    <property type="match status" value="1"/>
</dbReference>
<reference evidence="7 8" key="1">
    <citation type="journal article" date="2018" name="Syst. Appl. Microbiol.">
        <title>A new symbiotic nanoarchaeote (Candidatus Nanoclepta minutus) and its host (Zestosphaera tikiterensis gen. nov., sp. nov.) from a New Zealand hot spring.</title>
        <authorList>
            <person name="St John E."/>
            <person name="Liu Y."/>
            <person name="Podar M."/>
            <person name="Stott M.B."/>
            <person name="Meneghin J."/>
            <person name="Chen Z."/>
            <person name="Lagutin K."/>
            <person name="Mitchell K."/>
            <person name="Reysenbach A.L."/>
        </authorList>
    </citation>
    <scope>NUCLEOTIDE SEQUENCE [LARGE SCALE GENOMIC DNA]</scope>
    <source>
        <strain evidence="7">NZ3</strain>
    </source>
</reference>
<protein>
    <submittedName>
        <fullName evidence="7">Transposase</fullName>
    </submittedName>
</protein>
<accession>A0A2R7Y1M0</accession>
<name>A0A2R7Y1M0_9CREN</name>
<dbReference type="AlphaFoldDB" id="A0A2R7Y1M0"/>
<keyword evidence="4" id="KW-0233">DNA recombination</keyword>
<evidence type="ECO:0000256" key="1">
    <source>
        <dbReference type="ARBA" id="ARBA00008761"/>
    </source>
</evidence>
<evidence type="ECO:0000256" key="4">
    <source>
        <dbReference type="ARBA" id="ARBA00023172"/>
    </source>
</evidence>
<dbReference type="Pfam" id="PF07282">
    <property type="entry name" value="Cas12f1-like_TNB"/>
    <property type="match status" value="1"/>
</dbReference>
<gene>
    <name evidence="7" type="ORF">B7O98_09595</name>
</gene>
<proteinExistence type="inferred from homology"/>
<comment type="similarity">
    <text evidence="1">In the C-terminal section; belongs to the transposase 35 family.</text>
</comment>
<dbReference type="InterPro" id="IPR010095">
    <property type="entry name" value="Cas12f1-like_TNB"/>
</dbReference>
<dbReference type="Proteomes" id="UP000244093">
    <property type="component" value="Unassembled WGS sequence"/>
</dbReference>
<evidence type="ECO:0000313" key="7">
    <source>
        <dbReference type="EMBL" id="PUA31247.1"/>
    </source>
</evidence>
<dbReference type="InterPro" id="IPR001959">
    <property type="entry name" value="Transposase"/>
</dbReference>
<comment type="caution">
    <text evidence="7">The sequence shown here is derived from an EMBL/GenBank/DDBJ whole genome shotgun (WGS) entry which is preliminary data.</text>
</comment>
<dbReference type="GO" id="GO:0003677">
    <property type="term" value="F:DNA binding"/>
    <property type="evidence" value="ECO:0007669"/>
    <property type="project" value="UniProtKB-KW"/>
</dbReference>
<feature type="domain" description="Probable transposase IS891/IS1136/IS1341" evidence="5">
    <location>
        <begin position="196"/>
        <end position="303"/>
    </location>
</feature>
<dbReference type="GO" id="GO:0006310">
    <property type="term" value="P:DNA recombination"/>
    <property type="evidence" value="ECO:0007669"/>
    <property type="project" value="UniProtKB-KW"/>
</dbReference>
<feature type="domain" description="Cas12f1-like TNB" evidence="6">
    <location>
        <begin position="318"/>
        <end position="383"/>
    </location>
</feature>
<dbReference type="Pfam" id="PF01385">
    <property type="entry name" value="OrfB_IS605"/>
    <property type="match status" value="1"/>
</dbReference>
<evidence type="ECO:0000259" key="5">
    <source>
        <dbReference type="Pfam" id="PF01385"/>
    </source>
</evidence>
<sequence length="429" mass="49052">MVPKCRRVSVVRLVLDNESEVRLKALCSLTSKLWNEVNYVRRRQFFKGKGVDLKETYREFYEKYKSLIGSVTAQQVLNKNGEAWRSFFSLLKAKKEGKLPPYIAKVNPPGYKKRGKARELWVVLRNDQYRIEGNKIVLKGLGAVGRIEMKYRGLIHLKGKQGRIEIHYDADSKKWYAYISFEVYEKAVRGVWRKVPQAPKGDLRAGVDIGVNNLFAVYVENGTSLLINGRPLKAISHYWRERIAKYQNIINKYGIKSSRKLRLMYSKWRREVKSFINTQIRRLVERLYGSGVSVIYVGYPKNIAQESGNFNTVQVWSYGYLLRRLNEVSEEYGVAVLFVDESYTSTTCSIHGDSCGKRITRGLFKCTKLNKVFNADITAAYNILIKGLTITPNPLEGVGVMGWKPSPGLNEANVAPNLPTLTTPRTPTL</sequence>
<evidence type="ECO:0000256" key="2">
    <source>
        <dbReference type="ARBA" id="ARBA00022578"/>
    </source>
</evidence>